<dbReference type="AlphaFoldDB" id="A0A2P2MXP9"/>
<proteinExistence type="predicted"/>
<protein>
    <submittedName>
        <fullName evidence="1">Uncharacterized protein</fullName>
    </submittedName>
</protein>
<reference evidence="1" key="1">
    <citation type="submission" date="2018-02" db="EMBL/GenBank/DDBJ databases">
        <title>Rhizophora mucronata_Transcriptome.</title>
        <authorList>
            <person name="Meera S.P."/>
            <person name="Sreeshan A."/>
            <person name="Augustine A."/>
        </authorList>
    </citation>
    <scope>NUCLEOTIDE SEQUENCE</scope>
    <source>
        <tissue evidence="1">Leaf</tissue>
    </source>
</reference>
<sequence>MIGWLSLIKKSNTPWEISMSVAMQQGSIRPCFRFNQN</sequence>
<accession>A0A2P2MXP9</accession>
<name>A0A2P2MXP9_RHIMU</name>
<dbReference type="EMBL" id="GGEC01054516">
    <property type="protein sequence ID" value="MBX35000.1"/>
    <property type="molecule type" value="Transcribed_RNA"/>
</dbReference>
<organism evidence="1">
    <name type="scientific">Rhizophora mucronata</name>
    <name type="common">Asiatic mangrove</name>
    <dbReference type="NCBI Taxonomy" id="61149"/>
    <lineage>
        <taxon>Eukaryota</taxon>
        <taxon>Viridiplantae</taxon>
        <taxon>Streptophyta</taxon>
        <taxon>Embryophyta</taxon>
        <taxon>Tracheophyta</taxon>
        <taxon>Spermatophyta</taxon>
        <taxon>Magnoliopsida</taxon>
        <taxon>eudicotyledons</taxon>
        <taxon>Gunneridae</taxon>
        <taxon>Pentapetalae</taxon>
        <taxon>rosids</taxon>
        <taxon>fabids</taxon>
        <taxon>Malpighiales</taxon>
        <taxon>Rhizophoraceae</taxon>
        <taxon>Rhizophora</taxon>
    </lineage>
</organism>
<evidence type="ECO:0000313" key="1">
    <source>
        <dbReference type="EMBL" id="MBX35000.1"/>
    </source>
</evidence>